<dbReference type="AlphaFoldDB" id="A0A9P4JYZ4"/>
<gene>
    <name evidence="2" type="ORF">CC78DRAFT_585573</name>
</gene>
<organism evidence="2 3">
    <name type="scientific">Lojkania enalia</name>
    <dbReference type="NCBI Taxonomy" id="147567"/>
    <lineage>
        <taxon>Eukaryota</taxon>
        <taxon>Fungi</taxon>
        <taxon>Dikarya</taxon>
        <taxon>Ascomycota</taxon>
        <taxon>Pezizomycotina</taxon>
        <taxon>Dothideomycetes</taxon>
        <taxon>Pleosporomycetidae</taxon>
        <taxon>Pleosporales</taxon>
        <taxon>Pleosporales incertae sedis</taxon>
        <taxon>Lojkania</taxon>
    </lineage>
</organism>
<feature type="compositionally biased region" description="Basic and acidic residues" evidence="1">
    <location>
        <begin position="197"/>
        <end position="207"/>
    </location>
</feature>
<dbReference type="Proteomes" id="UP000800093">
    <property type="component" value="Unassembled WGS sequence"/>
</dbReference>
<reference evidence="3" key="1">
    <citation type="journal article" date="2020" name="Stud. Mycol.">
        <title>101 Dothideomycetes genomes: A test case for predicting lifestyles and emergence of pathogens.</title>
        <authorList>
            <person name="Haridas S."/>
            <person name="Albert R."/>
            <person name="Binder M."/>
            <person name="Bloem J."/>
            <person name="LaButti K."/>
            <person name="Salamov A."/>
            <person name="Andreopoulos B."/>
            <person name="Baker S."/>
            <person name="Barry K."/>
            <person name="Bills G."/>
            <person name="Bluhm B."/>
            <person name="Cannon C."/>
            <person name="Castanera R."/>
            <person name="Culley D."/>
            <person name="Daum C."/>
            <person name="Ezra D."/>
            <person name="Gonzalez J."/>
            <person name="Henrissat B."/>
            <person name="Kuo A."/>
            <person name="Liang C."/>
            <person name="Lipzen A."/>
            <person name="Lutzoni F."/>
            <person name="Magnuson J."/>
            <person name="Mondo S."/>
            <person name="Nolan M."/>
            <person name="Ohm R."/>
            <person name="Pangilinan J."/>
            <person name="Park H.-J."/>
            <person name="Ramirez L."/>
            <person name="Alfaro M."/>
            <person name="Sun H."/>
            <person name="Tritt A."/>
            <person name="Yoshinaga Y."/>
            <person name="Zwiers L.-H."/>
            <person name="Turgeon B."/>
            <person name="Goodwin S."/>
            <person name="Spatafora J."/>
            <person name="Crous P."/>
            <person name="Grigoriev I."/>
        </authorList>
    </citation>
    <scope>NUCLEOTIDE SEQUENCE [LARGE SCALE GENOMIC DNA]</scope>
    <source>
        <strain evidence="3">CBS 304.66</strain>
    </source>
</reference>
<dbReference type="OrthoDB" id="3921377at2759"/>
<feature type="compositionally biased region" description="Polar residues" evidence="1">
    <location>
        <begin position="75"/>
        <end position="88"/>
    </location>
</feature>
<evidence type="ECO:0000313" key="3">
    <source>
        <dbReference type="Proteomes" id="UP000800093"/>
    </source>
</evidence>
<comment type="caution">
    <text evidence="2">The sequence shown here is derived from an EMBL/GenBank/DDBJ whole genome shotgun (WGS) entry which is preliminary data.</text>
</comment>
<dbReference type="EMBL" id="ML986698">
    <property type="protein sequence ID" value="KAF2259809.1"/>
    <property type="molecule type" value="Genomic_DNA"/>
</dbReference>
<evidence type="ECO:0000256" key="1">
    <source>
        <dbReference type="SAM" id="MobiDB-lite"/>
    </source>
</evidence>
<evidence type="ECO:0000313" key="2">
    <source>
        <dbReference type="EMBL" id="KAF2259809.1"/>
    </source>
</evidence>
<feature type="region of interest" description="Disordered" evidence="1">
    <location>
        <begin position="22"/>
        <end position="88"/>
    </location>
</feature>
<protein>
    <submittedName>
        <fullName evidence="2">Uncharacterized protein</fullName>
    </submittedName>
</protein>
<feature type="compositionally biased region" description="Basic and acidic residues" evidence="1">
    <location>
        <begin position="231"/>
        <end position="245"/>
    </location>
</feature>
<feature type="region of interest" description="Disordered" evidence="1">
    <location>
        <begin position="119"/>
        <end position="245"/>
    </location>
</feature>
<sequence length="259" mass="28613">MEPSLLSPPLSASTIGSRRNKFFAPLSNHGMPKAPAPLSPEGSIRSHRFESLSSPRSIRTRTTSITSPPMTPMSFQSALQSPPMSAKSFSTFIESEPSTPGFSPRISPENWNDSSILLLSPVSSAPSSPPEPEWEMMTPSRNRNRSMKDAPTMVSPMMSPAHGLRIPEIPISSPPVKTRVLESQTENILPTASESHPNADTEPKAEEEPPSSSAPLGKLATRMKSILRRKTTSEKNESRRRRAREEYYYVGEDSHWTEM</sequence>
<feature type="compositionally biased region" description="Polar residues" evidence="1">
    <location>
        <begin position="181"/>
        <end position="196"/>
    </location>
</feature>
<keyword evidence="3" id="KW-1185">Reference proteome</keyword>
<feature type="compositionally biased region" description="Low complexity" evidence="1">
    <location>
        <begin position="53"/>
        <end position="74"/>
    </location>
</feature>
<name>A0A9P4JYZ4_9PLEO</name>
<proteinExistence type="predicted"/>
<accession>A0A9P4JYZ4</accession>